<dbReference type="AlphaFoldDB" id="A0A9W8M9X5"/>
<name>A0A9W8M9X5_9AGAR</name>
<dbReference type="Proteomes" id="UP001140091">
    <property type="component" value="Unassembled WGS sequence"/>
</dbReference>
<protein>
    <submittedName>
        <fullName evidence="1">Uncharacterized protein</fullName>
    </submittedName>
</protein>
<keyword evidence="2" id="KW-1185">Reference proteome</keyword>
<organism evidence="1 2">
    <name type="scientific">Candolleomyces eurysporus</name>
    <dbReference type="NCBI Taxonomy" id="2828524"/>
    <lineage>
        <taxon>Eukaryota</taxon>
        <taxon>Fungi</taxon>
        <taxon>Dikarya</taxon>
        <taxon>Basidiomycota</taxon>
        <taxon>Agaricomycotina</taxon>
        <taxon>Agaricomycetes</taxon>
        <taxon>Agaricomycetidae</taxon>
        <taxon>Agaricales</taxon>
        <taxon>Agaricineae</taxon>
        <taxon>Psathyrellaceae</taxon>
        <taxon>Candolleomyces</taxon>
    </lineage>
</organism>
<evidence type="ECO:0000313" key="2">
    <source>
        <dbReference type="Proteomes" id="UP001140091"/>
    </source>
</evidence>
<dbReference type="OrthoDB" id="10547376at2759"/>
<proteinExistence type="predicted"/>
<sequence>MASSSSTAPTTTLTSTVSLADLAKELGKLAGQRVKHDEDRRTDATQTEDNSTFTIEALTVLTQEPLSIPKGIFELRLPSINYTEIYKFIIPEFDTLEGNLKHHLGTVFGFLGRTILLLAGISRDEAKFWIDLSKAAQNSRADLACMLELSGQTICIGSVELKTPATVKQDQFRTMDSDIHGETPGNESARDRVLKRRYDFLQFCKNQCASSPSNKTQGVIKVTDYINSPDEWVAFYKGAIVFLVVGFIKNSPLFAERFGEICQQNELEAEFETLFTMVEEYFG</sequence>
<evidence type="ECO:0000313" key="1">
    <source>
        <dbReference type="EMBL" id="KAJ2921383.1"/>
    </source>
</evidence>
<reference evidence="1" key="1">
    <citation type="submission" date="2022-06" db="EMBL/GenBank/DDBJ databases">
        <title>Genome Sequence of Candolleomyces eurysporus.</title>
        <authorList>
            <person name="Buettner E."/>
        </authorList>
    </citation>
    <scope>NUCLEOTIDE SEQUENCE</scope>
    <source>
        <strain evidence="1">VTCC 930004</strain>
    </source>
</reference>
<gene>
    <name evidence="1" type="ORF">H1R20_g15712</name>
</gene>
<comment type="caution">
    <text evidence="1">The sequence shown here is derived from an EMBL/GenBank/DDBJ whole genome shotgun (WGS) entry which is preliminary data.</text>
</comment>
<dbReference type="EMBL" id="JANBPK010001613">
    <property type="protein sequence ID" value="KAJ2921383.1"/>
    <property type="molecule type" value="Genomic_DNA"/>
</dbReference>
<accession>A0A9W8M9X5</accession>
<feature type="non-terminal residue" evidence="1">
    <location>
        <position position="1"/>
    </location>
</feature>